<keyword evidence="1" id="KW-0853">WD repeat</keyword>
<dbReference type="SUPFAM" id="SSF69322">
    <property type="entry name" value="Tricorn protease domain 2"/>
    <property type="match status" value="1"/>
</dbReference>
<dbReference type="Pfam" id="PF00400">
    <property type="entry name" value="WD40"/>
    <property type="match status" value="1"/>
</dbReference>
<dbReference type="Pfam" id="PF00656">
    <property type="entry name" value="Peptidase_C14"/>
    <property type="match status" value="1"/>
</dbReference>
<dbReference type="Gene3D" id="2.130.10.10">
    <property type="entry name" value="YVTN repeat-like/Quinoprotein amine dehydrogenase"/>
    <property type="match status" value="3"/>
</dbReference>
<feature type="repeat" description="WD" evidence="1">
    <location>
        <begin position="947"/>
        <end position="988"/>
    </location>
</feature>
<keyword evidence="2" id="KW-1133">Transmembrane helix</keyword>
<dbReference type="SUPFAM" id="SSF50998">
    <property type="entry name" value="Quinoprotein alcohol dehydrogenase-like"/>
    <property type="match status" value="1"/>
</dbReference>
<dbReference type="PROSITE" id="PS50294">
    <property type="entry name" value="WD_REPEATS_REGION"/>
    <property type="match status" value="1"/>
</dbReference>
<dbReference type="Gene3D" id="3.40.50.1460">
    <property type="match status" value="1"/>
</dbReference>
<keyword evidence="2" id="KW-0472">Membrane</keyword>
<gene>
    <name evidence="5" type="ORF">OG517_41295</name>
</gene>
<sequence length="1528" mass="162071">MTSLSGPGVRVLLIATSTHHGPHLPSVPSVARTFEDLRTVFTERCGVRPDRLRLLLDPPDARSMAEAVAEEAQRADTVLLVYFVGHGLLSPGGELHLAASGTDRLTPGMAGHQALSFTALRQALEVSRASSVVLVLDCCFSGRVSLGTSSSVPALAVEPTHGVYFIGSAEQLADAPSDAVHTAFSGALIDVLTTGDPRGPHPLTLDAVYDAVFQNLRDQQRPWPRRQAGDRSGSLVIAPNPARRAVEAPAQEPPAPGRCPYPGLDAFKVEDADVFFGRDRMTERVLAALGSRAESTDRPAMLVLVGASGSGKSSLLNAGLLAGLRDGGLPGSASWRCVRFTPGKDPLRRLAAQLGAVAPGGLAALGGVRSQADAADLLRGDSSLAGDWIAGQGGAVQTDDRPVQQLVVLIDQLEELFTLCPAEEERSAFLQALTALAAPVGGGPPRTLVVMALRADFYGQAVTHPELRDALDGGQLLVEPMTSAELRATIEEPAAASGLLLDDGLADVILHEFGAAAHDRPEAGALPLLSHVLWATWEKRAGTRLTVAGYRAAGGISQAIAETAEREYTALDEAGRKAVRRMLPRLVRVGTDTTDTARPADRSELLHGLTDTQAAQRAIDRFTTKARLLTADQDTVRISHEALLRAWPRLREWIDADRDWLRTGQQLTDDAEAWGQAGQDSSLLYRGNRLAAVRERAANAPTTAAALPPGPAAFMEASWRQERRGARRRRAAAAFITVFALLASLGLAGAVMFQRQASRAQERDLARYLASEAESVRGDQPGLAKQLSLLAYRIDAESGRGALSNSQRTPGVINDGESANVLAFSADGRALAIATENGIVLRGPSGPDAGRIDVGRPGPMAFDRSGGLLAALTYPFDRPKSLAATLRLWDVTDLAHPVQIVELPVGEAGTALAMSPDGRTAFTGAFTGEVRRWDLGDKSAPKELPALTGHTGRIDSLAAASTGDLLTSVSIEGKVLLWDVRDPSHPARLSELRTADASSRQAILTDSLLHRAEFDSSGRYLAVPTASTPESGMALWDLAEPRTPRQVAAGDPGPEAQHGKCGAGDVQWMSFSPDGRQFVTKCGSQWQAWLTGPAPGTAGNTATGTATLTVGASAEGSPGAVAFDPQHAHRLLDAGFESIRVWNLPTVPELGATAFLPGRNAAGADLVYRSAGPKQFLVVNNLGSNALWDVTTQESSQLLLRKPAPPPYRGVAVALSPDGALFAATEADDHAEAGRLQLRSTSAPDGPPLAVFDLDGGVGALAFSPTRPLLAVSARAGKQAGQTSPGIRIYDVSNPRKPQEVGRIEGDLSKITFSSDGQALTAEREFRDNEGDGDYRMELTERLQSWDVTDPARPVELWTRPLPASGLGSDYAFRPDGSLLAIHHSGLLRLWRVERHQLIGEPVTVNVGSNHGPLAFSPDGTHLALTGTVKLGLSSVTRPEIWDLTDPDAPVRESTLPGEEYGSASSLAFSPDSKTLAVQTQWGVALWDTDPERIIPGLCATVGDPITRQQWKRYLPDRPYEPPCSTRP</sequence>
<evidence type="ECO:0000256" key="2">
    <source>
        <dbReference type="SAM" id="Phobius"/>
    </source>
</evidence>
<reference evidence="5" key="1">
    <citation type="submission" date="2022-10" db="EMBL/GenBank/DDBJ databases">
        <title>The complete genomes of actinobacterial strains from the NBC collection.</title>
        <authorList>
            <person name="Joergensen T.S."/>
            <person name="Alvarez Arevalo M."/>
            <person name="Sterndorff E.B."/>
            <person name="Faurdal D."/>
            <person name="Vuksanovic O."/>
            <person name="Mourched A.-S."/>
            <person name="Charusanti P."/>
            <person name="Shaw S."/>
            <person name="Blin K."/>
            <person name="Weber T."/>
        </authorList>
    </citation>
    <scope>NUCLEOTIDE SEQUENCE</scope>
    <source>
        <strain evidence="5">NBC_00248</strain>
    </source>
</reference>
<dbReference type="PANTHER" id="PTHR19879:SF9">
    <property type="entry name" value="TRANSCRIPTION INITIATION FACTOR TFIID SUBUNIT 5"/>
    <property type="match status" value="1"/>
</dbReference>
<dbReference type="Pfam" id="PF20703">
    <property type="entry name" value="nSTAND1"/>
    <property type="match status" value="1"/>
</dbReference>
<organism evidence="5 6">
    <name type="scientific">Streptomyces virginiae</name>
    <name type="common">Streptomyces cinnamonensis</name>
    <dbReference type="NCBI Taxonomy" id="1961"/>
    <lineage>
        <taxon>Bacteria</taxon>
        <taxon>Bacillati</taxon>
        <taxon>Actinomycetota</taxon>
        <taxon>Actinomycetes</taxon>
        <taxon>Kitasatosporales</taxon>
        <taxon>Streptomycetaceae</taxon>
        <taxon>Streptomyces</taxon>
    </lineage>
</organism>
<keyword evidence="6" id="KW-1185">Reference proteome</keyword>
<name>A0ABZ1TQR6_STRVG</name>
<feature type="domain" description="Peptidase C14 caspase" evidence="3">
    <location>
        <begin position="59"/>
        <end position="226"/>
    </location>
</feature>
<dbReference type="NCBIfam" id="NF047832">
    <property type="entry name" value="caspase_w_EACC1"/>
    <property type="match status" value="1"/>
</dbReference>
<dbReference type="SMART" id="SM00320">
    <property type="entry name" value="WD40"/>
    <property type="match status" value="5"/>
</dbReference>
<dbReference type="InterPro" id="IPR015943">
    <property type="entry name" value="WD40/YVTN_repeat-like_dom_sf"/>
</dbReference>
<dbReference type="InterPro" id="IPR027417">
    <property type="entry name" value="P-loop_NTPase"/>
</dbReference>
<dbReference type="PANTHER" id="PTHR19879">
    <property type="entry name" value="TRANSCRIPTION INITIATION FACTOR TFIID"/>
    <property type="match status" value="1"/>
</dbReference>
<accession>A0ABZ1TQR6</accession>
<evidence type="ECO:0000256" key="1">
    <source>
        <dbReference type="PROSITE-ProRule" id="PRU00221"/>
    </source>
</evidence>
<proteinExistence type="predicted"/>
<evidence type="ECO:0000313" key="5">
    <source>
        <dbReference type="EMBL" id="WUQ17306.1"/>
    </source>
</evidence>
<dbReference type="InterPro" id="IPR011600">
    <property type="entry name" value="Pept_C14_caspase"/>
</dbReference>
<dbReference type="InterPro" id="IPR001680">
    <property type="entry name" value="WD40_rpt"/>
</dbReference>
<keyword evidence="2" id="KW-0812">Transmembrane</keyword>
<feature type="transmembrane region" description="Helical" evidence="2">
    <location>
        <begin position="731"/>
        <end position="753"/>
    </location>
</feature>
<dbReference type="SUPFAM" id="SSF52540">
    <property type="entry name" value="P-loop containing nucleoside triphosphate hydrolases"/>
    <property type="match status" value="1"/>
</dbReference>
<dbReference type="EMBL" id="CP108090">
    <property type="protein sequence ID" value="WUQ17306.1"/>
    <property type="molecule type" value="Genomic_DNA"/>
</dbReference>
<evidence type="ECO:0000259" key="3">
    <source>
        <dbReference type="Pfam" id="PF00656"/>
    </source>
</evidence>
<dbReference type="PROSITE" id="PS50082">
    <property type="entry name" value="WD_REPEATS_2"/>
    <property type="match status" value="1"/>
</dbReference>
<dbReference type="InterPro" id="IPR011047">
    <property type="entry name" value="Quinoprotein_ADH-like_sf"/>
</dbReference>
<dbReference type="RefSeq" id="WP_328965528.1">
    <property type="nucleotide sequence ID" value="NZ_CP108090.1"/>
</dbReference>
<evidence type="ECO:0000259" key="4">
    <source>
        <dbReference type="Pfam" id="PF20703"/>
    </source>
</evidence>
<protein>
    <submittedName>
        <fullName evidence="5">Caspase family protein</fullName>
    </submittedName>
</protein>
<feature type="domain" description="Novel STAND NTPase 1" evidence="4">
    <location>
        <begin position="260"/>
        <end position="681"/>
    </location>
</feature>
<dbReference type="InterPro" id="IPR049052">
    <property type="entry name" value="nSTAND1"/>
</dbReference>
<evidence type="ECO:0000313" key="6">
    <source>
        <dbReference type="Proteomes" id="UP001432039"/>
    </source>
</evidence>
<dbReference type="Proteomes" id="UP001432039">
    <property type="component" value="Chromosome"/>
</dbReference>